<evidence type="ECO:0000313" key="2">
    <source>
        <dbReference type="Proteomes" id="UP000249008"/>
    </source>
</evidence>
<dbReference type="Gene3D" id="3.40.50.1820">
    <property type="entry name" value="alpha/beta hydrolase"/>
    <property type="match status" value="1"/>
</dbReference>
<organism evidence="1 2">
    <name type="scientific">Fusobacterium ulcerans</name>
    <dbReference type="NCBI Taxonomy" id="861"/>
    <lineage>
        <taxon>Bacteria</taxon>
        <taxon>Fusobacteriati</taxon>
        <taxon>Fusobacteriota</taxon>
        <taxon>Fusobacteriia</taxon>
        <taxon>Fusobacteriales</taxon>
        <taxon>Fusobacteriaceae</taxon>
        <taxon>Fusobacterium</taxon>
    </lineage>
</organism>
<evidence type="ECO:0000313" key="1">
    <source>
        <dbReference type="EMBL" id="SQJ00828.1"/>
    </source>
</evidence>
<dbReference type="PANTHER" id="PTHR30035:SF1">
    <property type="entry name" value="AB HYDROLASE-1 DOMAIN-CONTAINING PROTEIN"/>
    <property type="match status" value="1"/>
</dbReference>
<gene>
    <name evidence="1" type="ORF">NCTC12112_00987</name>
</gene>
<dbReference type="PANTHER" id="PTHR30035">
    <property type="entry name" value="LIPOPROTEIN VACJ-RELATED"/>
    <property type="match status" value="1"/>
</dbReference>
<sequence>MKKIIVTLMILVFSISYGKYEYPFQNPYMATILGSSTLMINGVSETVPTKVYKVKLPGSVEVPENLWYNDKFEFSLVPQKEKAPLIFLLAGTGSDYHAARMVFFQRIFYDAGYSVISITSPMHSNFIVNASSNRMPGMIMDDGKDVYNVMKETYKIVKDKVNVSDFYVVGYSLGATEAAVVSYIDETEKAFNLKRVFMINPAVDIYESAVKLDKTLDIPTEGKIENLEKLIDKVFNKLSDSLKNGYTEITEELIYRMFAKDQMTDEEMGELIGLVFRLTAIDINYVTDLINDRKVYVDKPVGKFTNMFPYFEKINFAGFEDYMYKLAYPYFDEKMGGGVTLEELLQHTKLQQIEGYLKNTDKIAVVTNRDEIILGEKDFEFLEKTFNKRLIIYPYGGHCGNMYYKTNVDVMLKFLKEGVLDYEN</sequence>
<dbReference type="InterPro" id="IPR007428">
    <property type="entry name" value="MlaA"/>
</dbReference>
<dbReference type="Proteomes" id="UP000249008">
    <property type="component" value="Chromosome 1"/>
</dbReference>
<dbReference type="GO" id="GO:0016020">
    <property type="term" value="C:membrane"/>
    <property type="evidence" value="ECO:0007669"/>
    <property type="project" value="InterPro"/>
</dbReference>
<dbReference type="KEGG" id="ful:C4N20_12135"/>
<proteinExistence type="predicted"/>
<dbReference type="GO" id="GO:0016787">
    <property type="term" value="F:hydrolase activity"/>
    <property type="evidence" value="ECO:0007669"/>
    <property type="project" value="UniProtKB-KW"/>
</dbReference>
<dbReference type="EMBL" id="LS483487">
    <property type="protein sequence ID" value="SQJ00828.1"/>
    <property type="molecule type" value="Genomic_DNA"/>
</dbReference>
<dbReference type="GeneID" id="78455565"/>
<dbReference type="SUPFAM" id="SSF53474">
    <property type="entry name" value="alpha/beta-Hydrolases"/>
    <property type="match status" value="1"/>
</dbReference>
<name>A0AAX2J9G9_9FUSO</name>
<reference evidence="1 2" key="1">
    <citation type="submission" date="2018-06" db="EMBL/GenBank/DDBJ databases">
        <authorList>
            <consortium name="Pathogen Informatics"/>
            <person name="Doyle S."/>
        </authorList>
    </citation>
    <scope>NUCLEOTIDE SEQUENCE [LARGE SCALE GENOMIC DNA]</scope>
    <source>
        <strain evidence="1 2">NCTC12112</strain>
    </source>
</reference>
<dbReference type="AlphaFoldDB" id="A0AAX2J9G9"/>
<dbReference type="InterPro" id="IPR029058">
    <property type="entry name" value="AB_hydrolase_fold"/>
</dbReference>
<accession>A0AAX2J9G9</accession>
<dbReference type="RefSeq" id="WP_005976724.1">
    <property type="nucleotide sequence ID" value="NZ_BAABXY010000001.1"/>
</dbReference>
<protein>
    <submittedName>
        <fullName evidence="1">Alpha/beta hydrolase family</fullName>
    </submittedName>
</protein>
<keyword evidence="1" id="KW-0378">Hydrolase</keyword>